<dbReference type="InterPro" id="IPR011051">
    <property type="entry name" value="RmlC_Cupin_sf"/>
</dbReference>
<dbReference type="Gene3D" id="2.60.120.10">
    <property type="entry name" value="Jelly Rolls"/>
    <property type="match status" value="1"/>
</dbReference>
<gene>
    <name evidence="2" type="ORF">MOO47_03160</name>
</gene>
<dbReference type="InterPro" id="IPR014710">
    <property type="entry name" value="RmlC-like_jellyroll"/>
</dbReference>
<accession>A0ABY4PEP5</accession>
<keyword evidence="3" id="KW-1185">Reference proteome</keyword>
<reference evidence="2 3" key="1">
    <citation type="journal article" date="2022" name="Int. J. Syst. Evol. Microbiol.">
        <title>Apilactobacillus apisilvae sp. nov., Nicolia spurrieriana gen. nov. sp. nov., Bombilactobacillus folatiphilus sp. nov. and Bombilactobacillus thymidiniphilus sp. nov., four new lactic acid bacterial isolates from stingless bees Tetragonula carbonaria and Austroplebeia australis.</title>
        <authorList>
            <person name="Oliphant S.A."/>
            <person name="Watson-Haigh N.S."/>
            <person name="Sumby K.M."/>
            <person name="Gardner J."/>
            <person name="Groom S."/>
            <person name="Jiranek V."/>
        </authorList>
    </citation>
    <scope>NUCLEOTIDE SEQUENCE [LARGE SCALE GENOMIC DNA]</scope>
    <source>
        <strain evidence="2 3">SG4_A1</strain>
    </source>
</reference>
<evidence type="ECO:0000313" key="3">
    <source>
        <dbReference type="Proteomes" id="UP000831947"/>
    </source>
</evidence>
<dbReference type="InterPro" id="IPR009327">
    <property type="entry name" value="Cupin_DUF985"/>
</dbReference>
<dbReference type="EMBL" id="CP093365">
    <property type="protein sequence ID" value="UQS84164.1"/>
    <property type="molecule type" value="Genomic_DNA"/>
</dbReference>
<evidence type="ECO:0000313" key="2">
    <source>
        <dbReference type="EMBL" id="UQS84164.1"/>
    </source>
</evidence>
<organism evidence="2 3">
    <name type="scientific">Bombilactobacillus thymidiniphilus</name>
    <dbReference type="NCBI Taxonomy" id="2923363"/>
    <lineage>
        <taxon>Bacteria</taxon>
        <taxon>Bacillati</taxon>
        <taxon>Bacillota</taxon>
        <taxon>Bacilli</taxon>
        <taxon>Lactobacillales</taxon>
        <taxon>Lactobacillaceae</taxon>
        <taxon>Bombilactobacillus</taxon>
    </lineage>
</organism>
<dbReference type="RefSeq" id="WP_249513348.1">
    <property type="nucleotide sequence ID" value="NZ_CP093365.1"/>
</dbReference>
<dbReference type="PANTHER" id="PTHR33387:SF3">
    <property type="entry name" value="DUF985 DOMAIN-CONTAINING PROTEIN"/>
    <property type="match status" value="1"/>
</dbReference>
<name>A0ABY4PEP5_9LACO</name>
<feature type="domain" description="DUF985" evidence="1">
    <location>
        <begin position="6"/>
        <end position="139"/>
    </location>
</feature>
<protein>
    <submittedName>
        <fullName evidence="2">Cupin domain-containing protein</fullName>
    </submittedName>
</protein>
<sequence length="169" mass="19423">MNTKEQYIEQLGLTPHAEGGWFKEVSHSTDRYFAPESNGERYRYTSILFLLDTTSPSHLHQLNHDELWFYHVGQAITIHCISPEGQYWQVKLGTDLANGELLQYTVPQQTIFGAEIQSETGFSVVSCVVAPGFDYHDFILSDRQQLLQKYPQLQEVINKMAVDKLVDRV</sequence>
<dbReference type="CDD" id="cd06121">
    <property type="entry name" value="cupin_YML079wp"/>
    <property type="match status" value="1"/>
</dbReference>
<dbReference type="PANTHER" id="PTHR33387">
    <property type="entry name" value="RMLC-LIKE JELLY ROLL FOLD PROTEIN"/>
    <property type="match status" value="1"/>
</dbReference>
<proteinExistence type="predicted"/>
<dbReference type="InterPro" id="IPR039935">
    <property type="entry name" value="YML079W-like"/>
</dbReference>
<dbReference type="Pfam" id="PF06172">
    <property type="entry name" value="Cupin_5"/>
    <property type="match status" value="1"/>
</dbReference>
<dbReference type="SUPFAM" id="SSF51182">
    <property type="entry name" value="RmlC-like cupins"/>
    <property type="match status" value="1"/>
</dbReference>
<evidence type="ECO:0000259" key="1">
    <source>
        <dbReference type="Pfam" id="PF06172"/>
    </source>
</evidence>
<dbReference type="Proteomes" id="UP000831947">
    <property type="component" value="Chromosome"/>
</dbReference>